<proteinExistence type="predicted"/>
<organism evidence="2 3">
    <name type="scientific">Geobacter benzoatilyticus</name>
    <dbReference type="NCBI Taxonomy" id="2815309"/>
    <lineage>
        <taxon>Bacteria</taxon>
        <taxon>Pseudomonadati</taxon>
        <taxon>Thermodesulfobacteriota</taxon>
        <taxon>Desulfuromonadia</taxon>
        <taxon>Geobacterales</taxon>
        <taxon>Geobacteraceae</taxon>
        <taxon>Geobacter</taxon>
    </lineage>
</organism>
<protein>
    <submittedName>
        <fullName evidence="2">DNA-binding protein</fullName>
    </submittedName>
</protein>
<evidence type="ECO:0000259" key="1">
    <source>
        <dbReference type="PROSITE" id="PS51742"/>
    </source>
</evidence>
<evidence type="ECO:0000313" key="2">
    <source>
        <dbReference type="EMBL" id="QSV47367.1"/>
    </source>
</evidence>
<reference evidence="2 3" key="1">
    <citation type="submission" date="2021-03" db="EMBL/GenBank/DDBJ databases">
        <title>Geobacter metallireducens gen. nov. sp. nov., a microorganism capable of coupling the complete oxidation of organic compounds to the reduction of iron and other metals.</title>
        <authorList>
            <person name="Li Y."/>
        </authorList>
    </citation>
    <scope>NUCLEOTIDE SEQUENCE [LARGE SCALE GENOMIC DNA]</scope>
    <source>
        <strain evidence="2 3">Jerry-YX</strain>
    </source>
</reference>
<gene>
    <name evidence="2" type="ORF">JZM60_08100</name>
</gene>
<dbReference type="CDD" id="cd11378">
    <property type="entry name" value="DUF296"/>
    <property type="match status" value="1"/>
</dbReference>
<dbReference type="GO" id="GO:0003677">
    <property type="term" value="F:DNA binding"/>
    <property type="evidence" value="ECO:0007669"/>
    <property type="project" value="UniProtKB-KW"/>
</dbReference>
<sequence length="154" mass="16638">MLMGKLAHQADLIEALTDAAGANGVRAGAVQVVGALQKAKLGFYDQWRKAYRELPFERPMEIVSGMGNVSLRDGKPFIHLHLALSDDEGKVFGGHALGGCTIFAAEFSIMPLPGEAPVRVFDETTGLYLWERAIYPTEASGEISPELARALLQP</sequence>
<evidence type="ECO:0000313" key="3">
    <source>
        <dbReference type="Proteomes" id="UP000663651"/>
    </source>
</evidence>
<dbReference type="InterPro" id="IPR005175">
    <property type="entry name" value="PPC_dom"/>
</dbReference>
<dbReference type="SUPFAM" id="SSF117856">
    <property type="entry name" value="AF0104/ALDC/Ptd012-like"/>
    <property type="match status" value="1"/>
</dbReference>
<dbReference type="EMBL" id="CP071382">
    <property type="protein sequence ID" value="QSV47367.1"/>
    <property type="molecule type" value="Genomic_DNA"/>
</dbReference>
<keyword evidence="3" id="KW-1185">Reference proteome</keyword>
<dbReference type="Pfam" id="PF03479">
    <property type="entry name" value="PCC"/>
    <property type="match status" value="1"/>
</dbReference>
<keyword evidence="2" id="KW-0238">DNA-binding</keyword>
<dbReference type="PANTHER" id="PTHR34988">
    <property type="entry name" value="PROTEIN, PUTATIVE-RELATED"/>
    <property type="match status" value="1"/>
</dbReference>
<accession>A0ABX7Q7D0</accession>
<dbReference type="PANTHER" id="PTHR34988:SF1">
    <property type="entry name" value="DNA-BINDING PROTEIN"/>
    <property type="match status" value="1"/>
</dbReference>
<dbReference type="PIRSF" id="PIRSF016702">
    <property type="entry name" value="DNA_bp_PD1"/>
    <property type="match status" value="1"/>
</dbReference>
<dbReference type="PROSITE" id="PS51742">
    <property type="entry name" value="PPC"/>
    <property type="match status" value="1"/>
</dbReference>
<dbReference type="Proteomes" id="UP000663651">
    <property type="component" value="Chromosome"/>
</dbReference>
<dbReference type="InterPro" id="IPR025707">
    <property type="entry name" value="DNA_bp_PD1"/>
</dbReference>
<feature type="domain" description="PPC" evidence="1">
    <location>
        <begin position="1"/>
        <end position="133"/>
    </location>
</feature>
<dbReference type="Gene3D" id="3.30.1330.80">
    <property type="entry name" value="Hypothetical protein, similar to alpha- acetolactate decarboxylase, domain 2"/>
    <property type="match status" value="1"/>
</dbReference>
<name>A0ABX7Q7D0_9BACT</name>